<comment type="caution">
    <text evidence="3">The sequence shown here is derived from an EMBL/GenBank/DDBJ whole genome shotgun (WGS) entry which is preliminary data.</text>
</comment>
<dbReference type="PANTHER" id="PTHR38834:SF3">
    <property type="entry name" value="SOLUTE-BINDING PROTEIN FAMILY 3_N-TERMINAL DOMAIN-CONTAINING PROTEIN"/>
    <property type="match status" value="1"/>
</dbReference>
<dbReference type="Gene3D" id="3.40.190.10">
    <property type="entry name" value="Periplasmic binding protein-like II"/>
    <property type="match status" value="2"/>
</dbReference>
<dbReference type="PANTHER" id="PTHR38834">
    <property type="entry name" value="PERIPLASMIC SUBSTRATE BINDING PROTEIN FAMILY 3"/>
    <property type="match status" value="1"/>
</dbReference>
<evidence type="ECO:0000313" key="4">
    <source>
        <dbReference type="Proteomes" id="UP000035017"/>
    </source>
</evidence>
<protein>
    <submittedName>
        <fullName evidence="3">ABC transporter substrate-binding protein</fullName>
    </submittedName>
</protein>
<evidence type="ECO:0000259" key="2">
    <source>
        <dbReference type="Pfam" id="PF00497"/>
    </source>
</evidence>
<dbReference type="SUPFAM" id="SSF53850">
    <property type="entry name" value="Periplasmic binding protein-like II"/>
    <property type="match status" value="1"/>
</dbReference>
<reference evidence="3 4" key="1">
    <citation type="submission" date="2014-12" db="EMBL/GenBank/DDBJ databases">
        <title>16Stimator: statistical estimation of ribosomal gene copy numbers from draft genome assemblies.</title>
        <authorList>
            <person name="Perisin M.A."/>
            <person name="Vetter M."/>
            <person name="Gilbert J.A."/>
            <person name="Bergelson J."/>
        </authorList>
    </citation>
    <scope>NUCLEOTIDE SEQUENCE [LARGE SCALE GENOMIC DNA]</scope>
    <source>
        <strain evidence="3 4">MEJ076</strain>
    </source>
</reference>
<name>A0A0D0KZC5_AGRTU</name>
<dbReference type="OrthoDB" id="8587856at2"/>
<organism evidence="3 4">
    <name type="scientific">Agrobacterium tumefaciens</name>
    <dbReference type="NCBI Taxonomy" id="358"/>
    <lineage>
        <taxon>Bacteria</taxon>
        <taxon>Pseudomonadati</taxon>
        <taxon>Pseudomonadota</taxon>
        <taxon>Alphaproteobacteria</taxon>
        <taxon>Hyphomicrobiales</taxon>
        <taxon>Rhizobiaceae</taxon>
        <taxon>Rhizobium/Agrobacterium group</taxon>
        <taxon>Agrobacterium</taxon>
        <taxon>Agrobacterium tumefaciens complex</taxon>
    </lineage>
</organism>
<accession>A0A0D0KZC5</accession>
<sequence length="238" mass="26494">MLRTLLALLLFAAALPASAERLHISTENYPPYNVRDSQGRPSGVYMDQLKIIFERSGIEYQAEILPWARALALAQSEPMHCVAAAARTPARQPLFKWVFPLHTDRNILVARKDHSLQINSLEDAKAYVVGTQRTDYTESILKSLDFKRIDLSADFDTTLVKLAAGRIDLMPMSESSLNKLAPGEFVEVAVLTHQSLGMACNLSVPDPLIAKMQHVLNGMISDGTQRQIFEKHGLITRP</sequence>
<feature type="signal peptide" evidence="1">
    <location>
        <begin position="1"/>
        <end position="19"/>
    </location>
</feature>
<feature type="chain" id="PRO_5002215031" evidence="1">
    <location>
        <begin position="20"/>
        <end position="238"/>
    </location>
</feature>
<keyword evidence="1" id="KW-0732">Signal</keyword>
<dbReference type="InterPro" id="IPR001638">
    <property type="entry name" value="Solute-binding_3/MltF_N"/>
</dbReference>
<proteinExistence type="predicted"/>
<dbReference type="Proteomes" id="UP000035017">
    <property type="component" value="Unassembled WGS sequence"/>
</dbReference>
<dbReference type="EMBL" id="JXQV01000009">
    <property type="protein sequence ID" value="KIQ02770.1"/>
    <property type="molecule type" value="Genomic_DNA"/>
</dbReference>
<evidence type="ECO:0000313" key="3">
    <source>
        <dbReference type="EMBL" id="KIQ02770.1"/>
    </source>
</evidence>
<gene>
    <name evidence="3" type="ORF">RU07_09145</name>
</gene>
<feature type="domain" description="Solute-binding protein family 3/N-terminal" evidence="2">
    <location>
        <begin position="26"/>
        <end position="232"/>
    </location>
</feature>
<evidence type="ECO:0000256" key="1">
    <source>
        <dbReference type="SAM" id="SignalP"/>
    </source>
</evidence>
<dbReference type="AlphaFoldDB" id="A0A0D0KZC5"/>
<dbReference type="Pfam" id="PF00497">
    <property type="entry name" value="SBP_bac_3"/>
    <property type="match status" value="1"/>
</dbReference>